<name>X6LV96_RETFI</name>
<sequence length="151" mass="17978">FVSVCTGKKNSKLEIVSTSHSYKYVLSWRLKKKNGKNEKEKKLIIKRKGKMRKEKKNDKIKKKRKRKKQTFLIKKIIMKEKKSINEIWQQQITMTKRNNEKMNIDCPRFFFGLCGEDIEVDNAKYSMDLMQQIMLYFLLCAFNLAAVLSLT</sequence>
<organism evidence="2 3">
    <name type="scientific">Reticulomyxa filosa</name>
    <dbReference type="NCBI Taxonomy" id="46433"/>
    <lineage>
        <taxon>Eukaryota</taxon>
        <taxon>Sar</taxon>
        <taxon>Rhizaria</taxon>
        <taxon>Retaria</taxon>
        <taxon>Foraminifera</taxon>
        <taxon>Monothalamids</taxon>
        <taxon>Reticulomyxidae</taxon>
        <taxon>Reticulomyxa</taxon>
    </lineage>
</organism>
<accession>X6LV96</accession>
<proteinExistence type="predicted"/>
<evidence type="ECO:0000256" key="1">
    <source>
        <dbReference type="SAM" id="Phobius"/>
    </source>
</evidence>
<dbReference type="EMBL" id="ASPP01028016">
    <property type="protein sequence ID" value="ETO05534.1"/>
    <property type="molecule type" value="Genomic_DNA"/>
</dbReference>
<dbReference type="AlphaFoldDB" id="X6LV96"/>
<keyword evidence="1" id="KW-1133">Transmembrane helix</keyword>
<evidence type="ECO:0000313" key="3">
    <source>
        <dbReference type="Proteomes" id="UP000023152"/>
    </source>
</evidence>
<dbReference type="Proteomes" id="UP000023152">
    <property type="component" value="Unassembled WGS sequence"/>
</dbReference>
<gene>
    <name evidence="2" type="ORF">RFI_31862</name>
</gene>
<reference evidence="2 3" key="1">
    <citation type="journal article" date="2013" name="Curr. Biol.">
        <title>The Genome of the Foraminiferan Reticulomyxa filosa.</title>
        <authorList>
            <person name="Glockner G."/>
            <person name="Hulsmann N."/>
            <person name="Schleicher M."/>
            <person name="Noegel A.A."/>
            <person name="Eichinger L."/>
            <person name="Gallinger C."/>
            <person name="Pawlowski J."/>
            <person name="Sierra R."/>
            <person name="Euteneuer U."/>
            <person name="Pillet L."/>
            <person name="Moustafa A."/>
            <person name="Platzer M."/>
            <person name="Groth M."/>
            <person name="Szafranski K."/>
            <person name="Schliwa M."/>
        </authorList>
    </citation>
    <scope>NUCLEOTIDE SEQUENCE [LARGE SCALE GENOMIC DNA]</scope>
</reference>
<feature type="transmembrane region" description="Helical" evidence="1">
    <location>
        <begin position="133"/>
        <end position="150"/>
    </location>
</feature>
<feature type="non-terminal residue" evidence="2">
    <location>
        <position position="1"/>
    </location>
</feature>
<keyword evidence="1" id="KW-0472">Membrane</keyword>
<protein>
    <submittedName>
        <fullName evidence="2">Uncharacterized protein</fullName>
    </submittedName>
</protein>
<keyword evidence="3" id="KW-1185">Reference proteome</keyword>
<keyword evidence="1" id="KW-0812">Transmembrane</keyword>
<comment type="caution">
    <text evidence="2">The sequence shown here is derived from an EMBL/GenBank/DDBJ whole genome shotgun (WGS) entry which is preliminary data.</text>
</comment>
<evidence type="ECO:0000313" key="2">
    <source>
        <dbReference type="EMBL" id="ETO05534.1"/>
    </source>
</evidence>